<feature type="transmembrane region" description="Helical" evidence="1">
    <location>
        <begin position="66"/>
        <end position="86"/>
    </location>
</feature>
<feature type="transmembrane region" description="Helical" evidence="1">
    <location>
        <begin position="37"/>
        <end position="54"/>
    </location>
</feature>
<sequence>MKLNILKAEVIFQTLLTFISLTYVIFDYVQKTEGTEFFIALFFIGVSNLLGFLLRISLVGSQFHHYYFFGVILFFLILYGITSLTVDSHIEFAIYFMGVGGMLFNIYYLVYGFYLIETMKQNKIAE</sequence>
<protein>
    <submittedName>
        <fullName evidence="2">Uncharacterized protein</fullName>
    </submittedName>
</protein>
<name>A0ABW2LZ13_9FLAO</name>
<dbReference type="Proteomes" id="UP001596550">
    <property type="component" value="Unassembled WGS sequence"/>
</dbReference>
<dbReference type="EMBL" id="JBHTCR010000006">
    <property type="protein sequence ID" value="MFC7347851.1"/>
    <property type="molecule type" value="Genomic_DNA"/>
</dbReference>
<organism evidence="2 3">
    <name type="scientific">Chryseobacterium zhengzhouense</name>
    <dbReference type="NCBI Taxonomy" id="1636086"/>
    <lineage>
        <taxon>Bacteria</taxon>
        <taxon>Pseudomonadati</taxon>
        <taxon>Bacteroidota</taxon>
        <taxon>Flavobacteriia</taxon>
        <taxon>Flavobacteriales</taxon>
        <taxon>Weeksellaceae</taxon>
        <taxon>Chryseobacterium group</taxon>
        <taxon>Chryseobacterium</taxon>
    </lineage>
</organism>
<dbReference type="RefSeq" id="WP_378180429.1">
    <property type="nucleotide sequence ID" value="NZ_JBHTCR010000006.1"/>
</dbReference>
<keyword evidence="1" id="KW-0472">Membrane</keyword>
<reference evidence="3" key="1">
    <citation type="journal article" date="2019" name="Int. J. Syst. Evol. Microbiol.">
        <title>The Global Catalogue of Microorganisms (GCM) 10K type strain sequencing project: providing services to taxonomists for standard genome sequencing and annotation.</title>
        <authorList>
            <consortium name="The Broad Institute Genomics Platform"/>
            <consortium name="The Broad Institute Genome Sequencing Center for Infectious Disease"/>
            <person name="Wu L."/>
            <person name="Ma J."/>
        </authorList>
    </citation>
    <scope>NUCLEOTIDE SEQUENCE [LARGE SCALE GENOMIC DNA]</scope>
    <source>
        <strain evidence="3">CCUG 54781</strain>
    </source>
</reference>
<comment type="caution">
    <text evidence="2">The sequence shown here is derived from an EMBL/GenBank/DDBJ whole genome shotgun (WGS) entry which is preliminary data.</text>
</comment>
<keyword evidence="1" id="KW-0812">Transmembrane</keyword>
<keyword evidence="3" id="KW-1185">Reference proteome</keyword>
<feature type="transmembrane region" description="Helical" evidence="1">
    <location>
        <begin position="5"/>
        <end position="25"/>
    </location>
</feature>
<evidence type="ECO:0000256" key="1">
    <source>
        <dbReference type="SAM" id="Phobius"/>
    </source>
</evidence>
<gene>
    <name evidence="2" type="ORF">ACFQO9_14080</name>
</gene>
<keyword evidence="1" id="KW-1133">Transmembrane helix</keyword>
<accession>A0ABW2LZ13</accession>
<proteinExistence type="predicted"/>
<evidence type="ECO:0000313" key="3">
    <source>
        <dbReference type="Proteomes" id="UP001596550"/>
    </source>
</evidence>
<evidence type="ECO:0000313" key="2">
    <source>
        <dbReference type="EMBL" id="MFC7347851.1"/>
    </source>
</evidence>
<feature type="transmembrane region" description="Helical" evidence="1">
    <location>
        <begin position="92"/>
        <end position="116"/>
    </location>
</feature>